<comment type="caution">
    <text evidence="3">The sequence shown here is derived from an EMBL/GenBank/DDBJ whole genome shotgun (WGS) entry which is preliminary data.</text>
</comment>
<dbReference type="GO" id="GO:0004553">
    <property type="term" value="F:hydrolase activity, hydrolyzing O-glycosyl compounds"/>
    <property type="evidence" value="ECO:0007669"/>
    <property type="project" value="InterPro"/>
</dbReference>
<dbReference type="EMBL" id="PJQD01000005">
    <property type="protein sequence ID" value="POY76344.1"/>
    <property type="molecule type" value="Genomic_DNA"/>
</dbReference>
<gene>
    <name evidence="3" type="ORF">BMF94_0541</name>
</gene>
<dbReference type="STRING" id="741276.A0A2S5BHW5"/>
<dbReference type="InterPro" id="IPR050546">
    <property type="entry name" value="Glycosyl_Hydrlase_16"/>
</dbReference>
<proteinExistence type="inferred from homology"/>
<dbReference type="GO" id="GO:0005975">
    <property type="term" value="P:carbohydrate metabolic process"/>
    <property type="evidence" value="ECO:0007669"/>
    <property type="project" value="InterPro"/>
</dbReference>
<evidence type="ECO:0000256" key="1">
    <source>
        <dbReference type="ARBA" id="ARBA00006865"/>
    </source>
</evidence>
<dbReference type="Gene3D" id="2.60.120.200">
    <property type="match status" value="1"/>
</dbReference>
<dbReference type="Proteomes" id="UP000237144">
    <property type="component" value="Unassembled WGS sequence"/>
</dbReference>
<dbReference type="AlphaFoldDB" id="A0A2S5BHW5"/>
<comment type="similarity">
    <text evidence="1">Belongs to the glycosyl hydrolase 16 family.</text>
</comment>
<dbReference type="SUPFAM" id="SSF49899">
    <property type="entry name" value="Concanavalin A-like lectins/glucanases"/>
    <property type="match status" value="1"/>
</dbReference>
<protein>
    <recommendedName>
        <fullName evidence="2">GH16 domain-containing protein</fullName>
    </recommendedName>
</protein>
<organism evidence="3 4">
    <name type="scientific">Rhodotorula taiwanensis</name>
    <dbReference type="NCBI Taxonomy" id="741276"/>
    <lineage>
        <taxon>Eukaryota</taxon>
        <taxon>Fungi</taxon>
        <taxon>Dikarya</taxon>
        <taxon>Basidiomycota</taxon>
        <taxon>Pucciniomycotina</taxon>
        <taxon>Microbotryomycetes</taxon>
        <taxon>Sporidiobolales</taxon>
        <taxon>Sporidiobolaceae</taxon>
        <taxon>Rhodotorula</taxon>
    </lineage>
</organism>
<dbReference type="InterPro" id="IPR000757">
    <property type="entry name" value="Beta-glucanase-like"/>
</dbReference>
<dbReference type="PROSITE" id="PS51762">
    <property type="entry name" value="GH16_2"/>
    <property type="match status" value="1"/>
</dbReference>
<name>A0A2S5BHW5_9BASI</name>
<dbReference type="InterPro" id="IPR013320">
    <property type="entry name" value="ConA-like_dom_sf"/>
</dbReference>
<evidence type="ECO:0000313" key="3">
    <source>
        <dbReference type="EMBL" id="POY76344.1"/>
    </source>
</evidence>
<sequence length="325" mass="36593">MTTNSTDNSFIEDGKLYIVPTLSNETFGNDAIMNGYVLNLTTDGTCTGTTDQQCAVYSSNQTGNYSVLPPIRSARLTTRLSHSIRYGKIAVKARMPTGDWIWPAIWMLPTNNVYGQWPLSGEIDIVETKGNLAKNSWDLDNNVMTSSLHWGLDSNSDMYKKTLSWRKRKSLALLADRNFVNQASYVYGLNWDMKGFRTWQSKPSWVINKLNFNQPFYERGNLADALVNGTHPGNPWVASNNTNAAPFDQDFYLILSVAVGGTNGWFPDNVPNKPWSNQSPSAARDFWVNRNVWLPSWPTDPKKRGMEVESVKIWRLAEAGETCPS</sequence>
<feature type="domain" description="GH16" evidence="2">
    <location>
        <begin position="12"/>
        <end position="319"/>
    </location>
</feature>
<dbReference type="PANTHER" id="PTHR10963:SF55">
    <property type="entry name" value="GLYCOSIDE HYDROLASE FAMILY 16 PROTEIN"/>
    <property type="match status" value="1"/>
</dbReference>
<dbReference type="OrthoDB" id="4781at2759"/>
<reference evidence="3 4" key="1">
    <citation type="journal article" date="2018" name="Front. Microbiol.">
        <title>Prospects for Fungal Bioremediation of Acidic Radioactive Waste Sites: Characterization and Genome Sequence of Rhodotorula taiwanensis MD1149.</title>
        <authorList>
            <person name="Tkavc R."/>
            <person name="Matrosova V.Y."/>
            <person name="Grichenko O.E."/>
            <person name="Gostincar C."/>
            <person name="Volpe R.P."/>
            <person name="Klimenkova P."/>
            <person name="Gaidamakova E.K."/>
            <person name="Zhou C.E."/>
            <person name="Stewart B.J."/>
            <person name="Lyman M.G."/>
            <person name="Malfatti S.A."/>
            <person name="Rubinfeld B."/>
            <person name="Courtot M."/>
            <person name="Singh J."/>
            <person name="Dalgard C.L."/>
            <person name="Hamilton T."/>
            <person name="Frey K.G."/>
            <person name="Gunde-Cimerman N."/>
            <person name="Dugan L."/>
            <person name="Daly M.J."/>
        </authorList>
    </citation>
    <scope>NUCLEOTIDE SEQUENCE [LARGE SCALE GENOMIC DNA]</scope>
    <source>
        <strain evidence="3 4">MD1149</strain>
    </source>
</reference>
<evidence type="ECO:0000259" key="2">
    <source>
        <dbReference type="PROSITE" id="PS51762"/>
    </source>
</evidence>
<dbReference type="PANTHER" id="PTHR10963">
    <property type="entry name" value="GLYCOSYL HYDROLASE-RELATED"/>
    <property type="match status" value="1"/>
</dbReference>
<keyword evidence="4" id="KW-1185">Reference proteome</keyword>
<dbReference type="Pfam" id="PF26113">
    <property type="entry name" value="GH16_XgeA"/>
    <property type="match status" value="1"/>
</dbReference>
<evidence type="ECO:0000313" key="4">
    <source>
        <dbReference type="Proteomes" id="UP000237144"/>
    </source>
</evidence>
<accession>A0A2S5BHW5</accession>